<dbReference type="PANTHER" id="PTHR30588">
    <property type="entry name" value="BRANCHED-CHAIN AMINO ACID TRANSPORT SYSTEM 2 CARRIER PROTEIN"/>
    <property type="match status" value="1"/>
</dbReference>
<feature type="transmembrane region" description="Helical" evidence="9">
    <location>
        <begin position="318"/>
        <end position="337"/>
    </location>
</feature>
<evidence type="ECO:0000256" key="9">
    <source>
        <dbReference type="RuleBase" id="RU362122"/>
    </source>
</evidence>
<evidence type="ECO:0000256" key="5">
    <source>
        <dbReference type="ARBA" id="ARBA00022692"/>
    </source>
</evidence>
<evidence type="ECO:0000256" key="4">
    <source>
        <dbReference type="ARBA" id="ARBA00022475"/>
    </source>
</evidence>
<feature type="transmembrane region" description="Helical" evidence="9">
    <location>
        <begin position="122"/>
        <end position="140"/>
    </location>
</feature>
<dbReference type="AlphaFoldDB" id="A0A1C0YHZ9"/>
<dbReference type="GO" id="GO:0015188">
    <property type="term" value="F:L-isoleucine transmembrane transporter activity"/>
    <property type="evidence" value="ECO:0007669"/>
    <property type="project" value="TreeGrafter"/>
</dbReference>
<organism evidence="10 11">
    <name type="scientific">Caryophanon latum</name>
    <dbReference type="NCBI Taxonomy" id="33977"/>
    <lineage>
        <taxon>Bacteria</taxon>
        <taxon>Bacillati</taxon>
        <taxon>Bacillota</taxon>
        <taxon>Bacilli</taxon>
        <taxon>Bacillales</taxon>
        <taxon>Caryophanaceae</taxon>
        <taxon>Caryophanon</taxon>
    </lineage>
</organism>
<feature type="transmembrane region" description="Helical" evidence="9">
    <location>
        <begin position="74"/>
        <end position="96"/>
    </location>
</feature>
<keyword evidence="3 9" id="KW-0813">Transport</keyword>
<dbReference type="EMBL" id="MATO01000060">
    <property type="protein sequence ID" value="OCS86822.1"/>
    <property type="molecule type" value="Genomic_DNA"/>
</dbReference>
<dbReference type="GO" id="GO:0015190">
    <property type="term" value="F:L-leucine transmembrane transporter activity"/>
    <property type="evidence" value="ECO:0007669"/>
    <property type="project" value="TreeGrafter"/>
</dbReference>
<reference evidence="10 11" key="1">
    <citation type="submission" date="2016-07" db="EMBL/GenBank/DDBJ databases">
        <title>Caryophanon latum genome sequencing.</title>
        <authorList>
            <person name="Verma A."/>
            <person name="Pal Y."/>
            <person name="Krishnamurthi S."/>
        </authorList>
    </citation>
    <scope>NUCLEOTIDE SEQUENCE [LARGE SCALE GENOMIC DNA]</scope>
    <source>
        <strain evidence="10 11">DSM 14151</strain>
    </source>
</reference>
<feature type="transmembrane region" description="Helical" evidence="9">
    <location>
        <begin position="343"/>
        <end position="363"/>
    </location>
</feature>
<evidence type="ECO:0000256" key="6">
    <source>
        <dbReference type="ARBA" id="ARBA00022970"/>
    </source>
</evidence>
<dbReference type="NCBIfam" id="TIGR00796">
    <property type="entry name" value="livcs"/>
    <property type="match status" value="1"/>
</dbReference>
<feature type="transmembrane region" description="Helical" evidence="9">
    <location>
        <begin position="39"/>
        <end position="62"/>
    </location>
</feature>
<evidence type="ECO:0000256" key="1">
    <source>
        <dbReference type="ARBA" id="ARBA00004651"/>
    </source>
</evidence>
<dbReference type="InterPro" id="IPR004685">
    <property type="entry name" value="Brnchd-chn_aa_trnsp_Livcs"/>
</dbReference>
<dbReference type="Proteomes" id="UP000093482">
    <property type="component" value="Unassembled WGS sequence"/>
</dbReference>
<feature type="transmembrane region" description="Helical" evidence="9">
    <location>
        <begin position="375"/>
        <end position="396"/>
    </location>
</feature>
<dbReference type="RefSeq" id="WP_066466022.1">
    <property type="nucleotide sequence ID" value="NZ_MATO01000060.1"/>
</dbReference>
<feature type="transmembrane region" description="Helical" evidence="9">
    <location>
        <begin position="286"/>
        <end position="306"/>
    </location>
</feature>
<comment type="function">
    <text evidence="9">Component of the transport system for branched-chain amino acids.</text>
</comment>
<keyword evidence="7 9" id="KW-1133">Transmembrane helix</keyword>
<protein>
    <recommendedName>
        <fullName evidence="9">Branched-chain amino acid transport system carrier protein</fullName>
    </recommendedName>
</protein>
<accession>A0A1C0YHZ9</accession>
<evidence type="ECO:0000313" key="10">
    <source>
        <dbReference type="EMBL" id="OCS86822.1"/>
    </source>
</evidence>
<dbReference type="PANTHER" id="PTHR30588:SF8">
    <property type="entry name" value="BRANCHED-CHAIN AMINO ACID PERMEASE BRAB"/>
    <property type="match status" value="1"/>
</dbReference>
<keyword evidence="5 9" id="KW-0812">Transmembrane</keyword>
<evidence type="ECO:0000256" key="7">
    <source>
        <dbReference type="ARBA" id="ARBA00022989"/>
    </source>
</evidence>
<evidence type="ECO:0000313" key="11">
    <source>
        <dbReference type="Proteomes" id="UP000093482"/>
    </source>
</evidence>
<sequence>MKKFMQDNLAIGLMLFALFLGAGNIIFPPELGQKSGEEIFWALAGFLTTGVGLPLLAIVAIAKSGGDLLFISQRINATFGLIFTSIVYLSIGPLFAWPRTATVSYEIAVVPYLSESMADSRWPLIIMTIVFFALTLFVAMNPTKIVDIVGKVLTPLLLIVIVVLTVKAIISPMGSLGEASGNYIENPFTEGFVQGYFTMDMLAGLVFGLVVIQALKARGITEPNKIVSSTVYAGMIAAAGLAFVYISLGFIGATSTDSIGFFEGSGTGSAIIAAVAQELYGGAGQAILAAIILLACLTTSIGLATANAQFFNKVYPKISYKTYLIVFSLFSGVVANFGLSTLLAITLPVLMLLYPLAMVLIFLSLAHNMFGGRPAVYIGALLLTLVVSINDGLVAAGVNVEAYQNALNLLPLQGQGLGWLLPAIIGAVIGYIVSNFTKK</sequence>
<dbReference type="GO" id="GO:0005886">
    <property type="term" value="C:plasma membrane"/>
    <property type="evidence" value="ECO:0007669"/>
    <property type="project" value="UniProtKB-SubCell"/>
</dbReference>
<dbReference type="GO" id="GO:0015818">
    <property type="term" value="P:isoleucine transport"/>
    <property type="evidence" value="ECO:0007669"/>
    <property type="project" value="TreeGrafter"/>
</dbReference>
<evidence type="ECO:0000256" key="2">
    <source>
        <dbReference type="ARBA" id="ARBA00008540"/>
    </source>
</evidence>
<proteinExistence type="inferred from homology"/>
<dbReference type="GO" id="GO:0015820">
    <property type="term" value="P:L-leucine transport"/>
    <property type="evidence" value="ECO:0007669"/>
    <property type="project" value="TreeGrafter"/>
</dbReference>
<comment type="caution">
    <text evidence="10">The sequence shown here is derived from an EMBL/GenBank/DDBJ whole genome shotgun (WGS) entry which is preliminary data.</text>
</comment>
<comment type="similarity">
    <text evidence="2 9">Belongs to the branched chain amino acid transporter family.</text>
</comment>
<keyword evidence="4" id="KW-1003">Cell membrane</keyword>
<feature type="transmembrane region" description="Helical" evidence="9">
    <location>
        <begin position="416"/>
        <end position="434"/>
    </location>
</feature>
<evidence type="ECO:0000256" key="3">
    <source>
        <dbReference type="ARBA" id="ARBA00022448"/>
    </source>
</evidence>
<gene>
    <name evidence="10" type="ORF">A6K76_14320</name>
</gene>
<keyword evidence="11" id="KW-1185">Reference proteome</keyword>
<keyword evidence="6 9" id="KW-0029">Amino-acid transport</keyword>
<comment type="subcellular location">
    <subcellularLocation>
        <location evidence="1 9">Cell membrane</location>
        <topology evidence="1 9">Multi-pass membrane protein</topology>
    </subcellularLocation>
</comment>
<comment type="caution">
    <text evidence="9">Lacks conserved residue(s) required for the propagation of feature annotation.</text>
</comment>
<dbReference type="GO" id="GO:0005304">
    <property type="term" value="F:L-valine transmembrane transporter activity"/>
    <property type="evidence" value="ECO:0007669"/>
    <property type="project" value="TreeGrafter"/>
</dbReference>
<feature type="transmembrane region" description="Helical" evidence="9">
    <location>
        <begin position="227"/>
        <end position="251"/>
    </location>
</feature>
<feature type="transmembrane region" description="Helical" evidence="9">
    <location>
        <begin position="193"/>
        <end position="215"/>
    </location>
</feature>
<feature type="transmembrane region" description="Helical" evidence="9">
    <location>
        <begin position="152"/>
        <end position="173"/>
    </location>
</feature>
<evidence type="ECO:0000256" key="8">
    <source>
        <dbReference type="ARBA" id="ARBA00023136"/>
    </source>
</evidence>
<dbReference type="Pfam" id="PF05525">
    <property type="entry name" value="Branch_AA_trans"/>
    <property type="match status" value="1"/>
</dbReference>
<keyword evidence="8 9" id="KW-0472">Membrane</keyword>
<name>A0A1C0YHZ9_9BACL</name>
<dbReference type="OrthoDB" id="9783920at2"/>